<organism evidence="1">
    <name type="scientific">marine sediment metagenome</name>
    <dbReference type="NCBI Taxonomy" id="412755"/>
    <lineage>
        <taxon>unclassified sequences</taxon>
        <taxon>metagenomes</taxon>
        <taxon>ecological metagenomes</taxon>
    </lineage>
</organism>
<proteinExistence type="predicted"/>
<accession>A0A0F9MXP3</accession>
<reference evidence="1" key="1">
    <citation type="journal article" date="2015" name="Nature">
        <title>Complex archaea that bridge the gap between prokaryotes and eukaryotes.</title>
        <authorList>
            <person name="Spang A."/>
            <person name="Saw J.H."/>
            <person name="Jorgensen S.L."/>
            <person name="Zaremba-Niedzwiedzka K."/>
            <person name="Martijn J."/>
            <person name="Lind A.E."/>
            <person name="van Eijk R."/>
            <person name="Schleper C."/>
            <person name="Guy L."/>
            <person name="Ettema T.J."/>
        </authorList>
    </citation>
    <scope>NUCLEOTIDE SEQUENCE</scope>
</reference>
<comment type="caution">
    <text evidence="1">The sequence shown here is derived from an EMBL/GenBank/DDBJ whole genome shotgun (WGS) entry which is preliminary data.</text>
</comment>
<protein>
    <submittedName>
        <fullName evidence="1">Uncharacterized protein</fullName>
    </submittedName>
</protein>
<gene>
    <name evidence="1" type="ORF">LCGC14_1330320</name>
</gene>
<sequence length="136" mass="15542">MADSTGMADLRAENVDRIVKGFALRKYVMKQFCMIQSSSAWSETYYKETGADLEPTAKTWNFKTKEIVEAEKVPHAEDFIRVDEEENEIPFEKDYVEYIDIKTITEFVVEVAYPVLMIVIGVEKEEAAPLATSESI</sequence>
<dbReference type="AlphaFoldDB" id="A0A0F9MXP3"/>
<evidence type="ECO:0000313" key="1">
    <source>
        <dbReference type="EMBL" id="KKM81390.1"/>
    </source>
</evidence>
<name>A0A0F9MXP3_9ZZZZ</name>
<dbReference type="EMBL" id="LAZR01008027">
    <property type="protein sequence ID" value="KKM81390.1"/>
    <property type="molecule type" value="Genomic_DNA"/>
</dbReference>